<evidence type="ECO:0000256" key="1">
    <source>
        <dbReference type="ARBA" id="ARBA00004479"/>
    </source>
</evidence>
<dbReference type="AlphaFoldDB" id="A0AA38ITK3"/>
<evidence type="ECO:0000256" key="9">
    <source>
        <dbReference type="SAM" id="Phobius"/>
    </source>
</evidence>
<comment type="subcellular location">
    <subcellularLocation>
        <location evidence="1">Membrane</location>
        <topology evidence="1">Single-pass type I membrane protein</topology>
    </subcellularLocation>
</comment>
<proteinExistence type="predicted"/>
<dbReference type="Pfam" id="PF21114">
    <property type="entry name" value="DDR1-2_DS-like"/>
    <property type="match status" value="1"/>
</dbReference>
<dbReference type="Proteomes" id="UP001168821">
    <property type="component" value="Unassembled WGS sequence"/>
</dbReference>
<feature type="region of interest" description="Disordered" evidence="8">
    <location>
        <begin position="233"/>
        <end position="294"/>
    </location>
</feature>
<feature type="transmembrane region" description="Helical" evidence="9">
    <location>
        <begin position="177"/>
        <end position="199"/>
    </location>
</feature>
<sequence length="357" mass="40196">MDPRDSLQLLQQQITRVSEILSNCLKNQTQGDSEILSNYFKNQTQGVPEIHSDYFKNQTQVFSKAKVMFSIGGRFYNGPTLSYSYMPDRVLENARNVSINLHQRLARFIKLRLFFADRWMMLSEVAFDSVPVAFNISEEETLDLSENEVVISSSDGNPLDAFETIAARKESDTYVEIIIGVLTAIMLLLLVVFVVILILNKRHKLQGSPTLLKNPFGVTINMKDLLMNLSSSNNAAASSHPTPVSQEAPGNLHTPNYATLRCSSTIEEPEEPPEVPPLPDSPTLHQSPISASSPLHYRSLQSTPAISPKSKMINLGNYFPRVATDPPNRKRYHTAPREKQRVTLWIKVAVYLYQCEQ</sequence>
<evidence type="ECO:0000256" key="4">
    <source>
        <dbReference type="ARBA" id="ARBA00022989"/>
    </source>
</evidence>
<dbReference type="GO" id="GO:0016020">
    <property type="term" value="C:membrane"/>
    <property type="evidence" value="ECO:0007669"/>
    <property type="project" value="UniProtKB-SubCell"/>
</dbReference>
<keyword evidence="2 9" id="KW-0812">Transmembrane</keyword>
<evidence type="ECO:0000259" key="10">
    <source>
        <dbReference type="Pfam" id="PF21114"/>
    </source>
</evidence>
<dbReference type="EMBL" id="JALNTZ010000002">
    <property type="protein sequence ID" value="KAJ3661411.1"/>
    <property type="molecule type" value="Genomic_DNA"/>
</dbReference>
<feature type="domain" description="Discoidin" evidence="10">
    <location>
        <begin position="52"/>
        <end position="129"/>
    </location>
</feature>
<gene>
    <name evidence="11" type="ORF">Zmor_005806</name>
</gene>
<dbReference type="InterPro" id="IPR048525">
    <property type="entry name" value="DDR1-2_DS-like"/>
</dbReference>
<keyword evidence="5 9" id="KW-0472">Membrane</keyword>
<keyword evidence="7" id="KW-0325">Glycoprotein</keyword>
<evidence type="ECO:0000313" key="11">
    <source>
        <dbReference type="EMBL" id="KAJ3661411.1"/>
    </source>
</evidence>
<protein>
    <recommendedName>
        <fullName evidence="10">Discoidin domain-containing protein</fullName>
    </recommendedName>
</protein>
<feature type="compositionally biased region" description="Polar residues" evidence="8">
    <location>
        <begin position="283"/>
        <end position="294"/>
    </location>
</feature>
<reference evidence="11" key="1">
    <citation type="journal article" date="2023" name="G3 (Bethesda)">
        <title>Whole genome assemblies of Zophobas morio and Tenebrio molitor.</title>
        <authorList>
            <person name="Kaur S."/>
            <person name="Stinson S.A."/>
            <person name="diCenzo G.C."/>
        </authorList>
    </citation>
    <scope>NUCLEOTIDE SEQUENCE</scope>
    <source>
        <strain evidence="11">QUZm001</strain>
    </source>
</reference>
<organism evidence="11 12">
    <name type="scientific">Zophobas morio</name>
    <dbReference type="NCBI Taxonomy" id="2755281"/>
    <lineage>
        <taxon>Eukaryota</taxon>
        <taxon>Metazoa</taxon>
        <taxon>Ecdysozoa</taxon>
        <taxon>Arthropoda</taxon>
        <taxon>Hexapoda</taxon>
        <taxon>Insecta</taxon>
        <taxon>Pterygota</taxon>
        <taxon>Neoptera</taxon>
        <taxon>Endopterygota</taxon>
        <taxon>Coleoptera</taxon>
        <taxon>Polyphaga</taxon>
        <taxon>Cucujiformia</taxon>
        <taxon>Tenebrionidae</taxon>
        <taxon>Zophobas</taxon>
    </lineage>
</organism>
<keyword evidence="6" id="KW-1015">Disulfide bond</keyword>
<accession>A0AA38ITK3</accession>
<evidence type="ECO:0000313" key="12">
    <source>
        <dbReference type="Proteomes" id="UP001168821"/>
    </source>
</evidence>
<keyword evidence="3" id="KW-0732">Signal</keyword>
<evidence type="ECO:0000256" key="3">
    <source>
        <dbReference type="ARBA" id="ARBA00022729"/>
    </source>
</evidence>
<evidence type="ECO:0000256" key="2">
    <source>
        <dbReference type="ARBA" id="ARBA00022692"/>
    </source>
</evidence>
<keyword evidence="4 9" id="KW-1133">Transmembrane helix</keyword>
<feature type="compositionally biased region" description="Polar residues" evidence="8">
    <location>
        <begin position="253"/>
        <end position="266"/>
    </location>
</feature>
<feature type="region of interest" description="Disordered" evidence="8">
    <location>
        <begin position="318"/>
        <end position="337"/>
    </location>
</feature>
<dbReference type="Gene3D" id="2.60.120.1190">
    <property type="match status" value="1"/>
</dbReference>
<comment type="caution">
    <text evidence="11">The sequence shown here is derived from an EMBL/GenBank/DDBJ whole genome shotgun (WGS) entry which is preliminary data.</text>
</comment>
<evidence type="ECO:0000256" key="6">
    <source>
        <dbReference type="ARBA" id="ARBA00023157"/>
    </source>
</evidence>
<keyword evidence="12" id="KW-1185">Reference proteome</keyword>
<name>A0AA38ITK3_9CUCU</name>
<evidence type="ECO:0000256" key="5">
    <source>
        <dbReference type="ARBA" id="ARBA00023136"/>
    </source>
</evidence>
<evidence type="ECO:0000256" key="7">
    <source>
        <dbReference type="ARBA" id="ARBA00023180"/>
    </source>
</evidence>
<evidence type="ECO:0000256" key="8">
    <source>
        <dbReference type="SAM" id="MobiDB-lite"/>
    </source>
</evidence>